<keyword evidence="1" id="KW-1133">Transmembrane helix</keyword>
<evidence type="ECO:0000313" key="2">
    <source>
        <dbReference type="Proteomes" id="UP000087171"/>
    </source>
</evidence>
<keyword evidence="1" id="KW-0812">Transmembrane</keyword>
<organism evidence="2 3">
    <name type="scientific">Cicer arietinum</name>
    <name type="common">Chickpea</name>
    <name type="synonym">Garbanzo</name>
    <dbReference type="NCBI Taxonomy" id="3827"/>
    <lineage>
        <taxon>Eukaryota</taxon>
        <taxon>Viridiplantae</taxon>
        <taxon>Streptophyta</taxon>
        <taxon>Embryophyta</taxon>
        <taxon>Tracheophyta</taxon>
        <taxon>Spermatophyta</taxon>
        <taxon>Magnoliopsida</taxon>
        <taxon>eudicotyledons</taxon>
        <taxon>Gunneridae</taxon>
        <taxon>Pentapetalae</taxon>
        <taxon>rosids</taxon>
        <taxon>fabids</taxon>
        <taxon>Fabales</taxon>
        <taxon>Fabaceae</taxon>
        <taxon>Papilionoideae</taxon>
        <taxon>50 kb inversion clade</taxon>
        <taxon>NPAAA clade</taxon>
        <taxon>Hologalegina</taxon>
        <taxon>IRL clade</taxon>
        <taxon>Cicereae</taxon>
        <taxon>Cicer</taxon>
    </lineage>
</organism>
<accession>A0A3Q7YEH6</accession>
<keyword evidence="2" id="KW-1185">Reference proteome</keyword>
<protein>
    <submittedName>
        <fullName evidence="3">Uncharacterized protein LOC101496062</fullName>
    </submittedName>
</protein>
<feature type="transmembrane region" description="Helical" evidence="1">
    <location>
        <begin position="100"/>
        <end position="118"/>
    </location>
</feature>
<reference evidence="2" key="1">
    <citation type="journal article" date="2013" name="Nat. Biotechnol.">
        <title>Draft genome sequence of chickpea (Cicer arietinum) provides a resource for trait improvement.</title>
        <authorList>
            <person name="Varshney R.K."/>
            <person name="Song C."/>
            <person name="Saxena R.K."/>
            <person name="Azam S."/>
            <person name="Yu S."/>
            <person name="Sharpe A.G."/>
            <person name="Cannon S."/>
            <person name="Baek J."/>
            <person name="Rosen B.D."/>
            <person name="Tar'an B."/>
            <person name="Millan T."/>
            <person name="Zhang X."/>
            <person name="Ramsay L.D."/>
            <person name="Iwata A."/>
            <person name="Wang Y."/>
            <person name="Nelson W."/>
            <person name="Farmer A.D."/>
            <person name="Gaur P.M."/>
            <person name="Soderlund C."/>
            <person name="Penmetsa R.V."/>
            <person name="Xu C."/>
            <person name="Bharti A.K."/>
            <person name="He W."/>
            <person name="Winter P."/>
            <person name="Zhao S."/>
            <person name="Hane J.K."/>
            <person name="Carrasquilla-Garcia N."/>
            <person name="Condie J.A."/>
            <person name="Upadhyaya H.D."/>
            <person name="Luo M.C."/>
            <person name="Thudi M."/>
            <person name="Gowda C.L."/>
            <person name="Singh N.P."/>
            <person name="Lichtenzveig J."/>
            <person name="Gali K.K."/>
            <person name="Rubio J."/>
            <person name="Nadarajan N."/>
            <person name="Dolezel J."/>
            <person name="Bansal K.C."/>
            <person name="Xu X."/>
            <person name="Edwards D."/>
            <person name="Zhang G."/>
            <person name="Kahl G."/>
            <person name="Gil J."/>
            <person name="Singh K.B."/>
            <person name="Datta S.K."/>
            <person name="Jackson S.A."/>
            <person name="Wang J."/>
            <person name="Cook D.R."/>
        </authorList>
    </citation>
    <scope>NUCLEOTIDE SEQUENCE [LARGE SCALE GENOMIC DNA]</scope>
    <source>
        <strain evidence="2">cv. CDC Frontier</strain>
    </source>
</reference>
<feature type="transmembrane region" description="Helical" evidence="1">
    <location>
        <begin position="60"/>
        <end position="80"/>
    </location>
</feature>
<sequence>MKVFSLLRKNEMFFLLRILFLVKLFTMKSGLLFRTKMVQKMSIEFGTLSDRSWHLLNCKFVCFEIFVLSNLIRICYYVYVDHSCVIFSNVAQPDQVWLNMMLYYFTVYFFCYASWQFVQDLLHCFHVLNPILYDNFHFKVCFGYYISAYDELLGFPFKTSWMM</sequence>
<evidence type="ECO:0000313" key="3">
    <source>
        <dbReference type="RefSeq" id="XP_027193202.1"/>
    </source>
</evidence>
<reference evidence="3" key="2">
    <citation type="submission" date="2025-08" db="UniProtKB">
        <authorList>
            <consortium name="RefSeq"/>
        </authorList>
    </citation>
    <scope>IDENTIFICATION</scope>
    <source>
        <tissue evidence="3">Etiolated seedlings</tissue>
    </source>
</reference>
<dbReference type="AlphaFoldDB" id="A0A3Q7YEH6"/>
<evidence type="ECO:0000256" key="1">
    <source>
        <dbReference type="SAM" id="Phobius"/>
    </source>
</evidence>
<name>A0A3Q7YEH6_CICAR</name>
<proteinExistence type="predicted"/>
<gene>
    <name evidence="3" type="primary">LOC101496062</name>
</gene>
<feature type="transmembrane region" description="Helical" evidence="1">
    <location>
        <begin position="12"/>
        <end position="33"/>
    </location>
</feature>
<keyword evidence="1" id="KW-0472">Membrane</keyword>
<dbReference type="Proteomes" id="UP000087171">
    <property type="component" value="Chromosome Ca8"/>
</dbReference>
<dbReference type="RefSeq" id="XP_027193202.1">
    <property type="nucleotide sequence ID" value="XM_027337401.1"/>
</dbReference>